<dbReference type="GO" id="GO:0051539">
    <property type="term" value="F:4 iron, 4 sulfur cluster binding"/>
    <property type="evidence" value="ECO:0007669"/>
    <property type="project" value="UniProtKB-UniRule"/>
</dbReference>
<dbReference type="InterPro" id="IPR004036">
    <property type="entry name" value="Endonuclease-III-like_CS2"/>
</dbReference>
<evidence type="ECO:0000256" key="5">
    <source>
        <dbReference type="ARBA" id="ARBA00022801"/>
    </source>
</evidence>
<evidence type="ECO:0000256" key="11">
    <source>
        <dbReference type="ARBA" id="ARBA00023295"/>
    </source>
</evidence>
<dbReference type="InterPro" id="IPR005759">
    <property type="entry name" value="Nth"/>
</dbReference>
<comment type="function">
    <text evidence="12">DNA repair enzyme that has both DNA N-glycosylase activity and AP-lyase activity. The DNA N-glycosylase activity releases various damaged pyrimidines from DNA by cleaving the N-glycosidic bond, leaving an AP (apurinic/apyrimidinic) site. The AP-lyase activity cleaves the phosphodiester bond 3' to the AP site by a beta-elimination, leaving a 3'-terminal unsaturated sugar and a product with a terminal 5'-phosphate.</text>
</comment>
<evidence type="ECO:0000313" key="15">
    <source>
        <dbReference type="Proteomes" id="UP000294412"/>
    </source>
</evidence>
<sequence>MNQKIRINILMRLQNNNPNPREELNCSSPFEVLISTLLSAQSTDTRVNKATCRLYKLANTAPQLLKLGLDKLKEHIKTIGLHNTKAKNIINICHILLEKHGGNVPNTRETLESLPGVGRKTANIVLNTSFNLPTIAVDRHIFRFCNRSNFAIGKNVREVENKLLKYVPKKFQIYCHKWFVLHGRYTCLSKKPKCETCLIKDLCEFKKKIIS</sequence>
<evidence type="ECO:0000259" key="13">
    <source>
        <dbReference type="SMART" id="SM00478"/>
    </source>
</evidence>
<keyword evidence="3 12" id="KW-0479">Metal-binding</keyword>
<dbReference type="FunFam" id="1.10.340.30:FF:000001">
    <property type="entry name" value="Endonuclease III"/>
    <property type="match status" value="1"/>
</dbReference>
<keyword evidence="8 12" id="KW-0238">DNA-binding</keyword>
<keyword evidence="14" id="KW-0540">Nuclease</keyword>
<feature type="binding site" evidence="12">
    <location>
        <position position="203"/>
    </location>
    <ligand>
        <name>[4Fe-4S] cluster</name>
        <dbReference type="ChEBI" id="CHEBI:49883"/>
    </ligand>
</feature>
<dbReference type="CDD" id="cd00056">
    <property type="entry name" value="ENDO3c"/>
    <property type="match status" value="1"/>
</dbReference>
<evidence type="ECO:0000256" key="9">
    <source>
        <dbReference type="ARBA" id="ARBA00023204"/>
    </source>
</evidence>
<comment type="similarity">
    <text evidence="1 12">Belongs to the Nth/MutY family.</text>
</comment>
<dbReference type="InterPro" id="IPR003265">
    <property type="entry name" value="HhH-GPD_domain"/>
</dbReference>
<dbReference type="RefSeq" id="WP_157993601.1">
    <property type="nucleotide sequence ID" value="NZ_LR217703.1"/>
</dbReference>
<dbReference type="InterPro" id="IPR003651">
    <property type="entry name" value="Endonuclease3_FeS-loop_motif"/>
</dbReference>
<dbReference type="EMBL" id="LR217703">
    <property type="protein sequence ID" value="VFP79859.1"/>
    <property type="molecule type" value="Genomic_DNA"/>
</dbReference>
<reference evidence="14 15" key="1">
    <citation type="submission" date="2019-02" db="EMBL/GenBank/DDBJ databases">
        <authorList>
            <person name="Manzano-Marin A."/>
            <person name="Manzano-Marin A."/>
        </authorList>
    </citation>
    <scope>NUCLEOTIDE SEQUENCE [LARGE SCALE GENOMIC DNA]</scope>
    <source>
        <strain evidence="14 15">ErCicuneomaculata</strain>
    </source>
</reference>
<evidence type="ECO:0000256" key="1">
    <source>
        <dbReference type="ARBA" id="ARBA00008343"/>
    </source>
</evidence>
<dbReference type="PANTHER" id="PTHR10359:SF18">
    <property type="entry name" value="ENDONUCLEASE III"/>
    <property type="match status" value="1"/>
</dbReference>
<dbReference type="GO" id="GO:0019104">
    <property type="term" value="F:DNA N-glycosylase activity"/>
    <property type="evidence" value="ECO:0007669"/>
    <property type="project" value="UniProtKB-UniRule"/>
</dbReference>
<feature type="domain" description="HhH-GPD" evidence="13">
    <location>
        <begin position="38"/>
        <end position="185"/>
    </location>
</feature>
<dbReference type="Gene3D" id="1.10.1670.10">
    <property type="entry name" value="Helix-hairpin-Helix base-excision DNA repair enzymes (C-terminal)"/>
    <property type="match status" value="1"/>
</dbReference>
<accession>A0A451D2K0</accession>
<evidence type="ECO:0000256" key="12">
    <source>
        <dbReference type="HAMAP-Rule" id="MF_00942"/>
    </source>
</evidence>
<comment type="catalytic activity">
    <reaction evidence="12">
        <text>2'-deoxyribonucleotide-(2'-deoxyribose 5'-phosphate)-2'-deoxyribonucleotide-DNA = a 3'-end 2'-deoxyribonucleotide-(2,3-dehydro-2,3-deoxyribose 5'-phosphate)-DNA + a 5'-end 5'-phospho-2'-deoxyribonucleoside-DNA + H(+)</text>
        <dbReference type="Rhea" id="RHEA:66592"/>
        <dbReference type="Rhea" id="RHEA-COMP:13180"/>
        <dbReference type="Rhea" id="RHEA-COMP:16897"/>
        <dbReference type="Rhea" id="RHEA-COMP:17067"/>
        <dbReference type="ChEBI" id="CHEBI:15378"/>
        <dbReference type="ChEBI" id="CHEBI:136412"/>
        <dbReference type="ChEBI" id="CHEBI:157695"/>
        <dbReference type="ChEBI" id="CHEBI:167181"/>
        <dbReference type="EC" id="4.2.99.18"/>
    </reaction>
</comment>
<evidence type="ECO:0000256" key="3">
    <source>
        <dbReference type="ARBA" id="ARBA00022723"/>
    </source>
</evidence>
<keyword evidence="11 12" id="KW-0326">Glycosidase</keyword>
<dbReference type="SMART" id="SM00525">
    <property type="entry name" value="FES"/>
    <property type="match status" value="1"/>
</dbReference>
<dbReference type="InterPro" id="IPR000445">
    <property type="entry name" value="HhH_motif"/>
</dbReference>
<keyword evidence="4 12" id="KW-0227">DNA damage</keyword>
<keyword evidence="2 12" id="KW-0004">4Fe-4S</keyword>
<dbReference type="GO" id="GO:0046872">
    <property type="term" value="F:metal ion binding"/>
    <property type="evidence" value="ECO:0007669"/>
    <property type="project" value="UniProtKB-KW"/>
</dbReference>
<evidence type="ECO:0000256" key="2">
    <source>
        <dbReference type="ARBA" id="ARBA00022485"/>
    </source>
</evidence>
<keyword evidence="5 12" id="KW-0378">Hydrolase</keyword>
<gene>
    <name evidence="12 14" type="primary">nth</name>
    <name evidence="14" type="ORF">ERCICUMA2628_396</name>
</gene>
<organism evidence="14 15">
    <name type="scientific">Candidatus Erwinia haradaeae</name>
    <dbReference type="NCBI Taxonomy" id="1922217"/>
    <lineage>
        <taxon>Bacteria</taxon>
        <taxon>Pseudomonadati</taxon>
        <taxon>Pseudomonadota</taxon>
        <taxon>Gammaproteobacteria</taxon>
        <taxon>Enterobacterales</taxon>
        <taxon>Erwiniaceae</taxon>
        <taxon>Erwinia</taxon>
    </lineage>
</organism>
<dbReference type="Pfam" id="PF00730">
    <property type="entry name" value="HhH-GPD"/>
    <property type="match status" value="1"/>
</dbReference>
<dbReference type="InterPro" id="IPR011257">
    <property type="entry name" value="DNA_glycosylase"/>
</dbReference>
<dbReference type="GO" id="GO:0006285">
    <property type="term" value="P:base-excision repair, AP site formation"/>
    <property type="evidence" value="ECO:0007669"/>
    <property type="project" value="TreeGrafter"/>
</dbReference>
<dbReference type="Pfam" id="PF00633">
    <property type="entry name" value="HHH"/>
    <property type="match status" value="1"/>
</dbReference>
<dbReference type="NCBIfam" id="TIGR01083">
    <property type="entry name" value="nth"/>
    <property type="match status" value="1"/>
</dbReference>
<keyword evidence="14" id="KW-0255">Endonuclease</keyword>
<dbReference type="SMART" id="SM00478">
    <property type="entry name" value="ENDO3c"/>
    <property type="match status" value="1"/>
</dbReference>
<keyword evidence="6 12" id="KW-0408">Iron</keyword>
<dbReference type="FunFam" id="1.10.1670.10:FF:000001">
    <property type="entry name" value="Endonuclease III"/>
    <property type="match status" value="1"/>
</dbReference>
<dbReference type="InterPro" id="IPR004035">
    <property type="entry name" value="Endouclease-III_FeS-bd_BS"/>
</dbReference>
<evidence type="ECO:0000256" key="10">
    <source>
        <dbReference type="ARBA" id="ARBA00023239"/>
    </source>
</evidence>
<evidence type="ECO:0000256" key="6">
    <source>
        <dbReference type="ARBA" id="ARBA00023004"/>
    </source>
</evidence>
<dbReference type="PIRSF" id="PIRSF001435">
    <property type="entry name" value="Nth"/>
    <property type="match status" value="1"/>
</dbReference>
<keyword evidence="9 12" id="KW-0234">DNA repair</keyword>
<evidence type="ECO:0000256" key="4">
    <source>
        <dbReference type="ARBA" id="ARBA00022763"/>
    </source>
</evidence>
<proteinExistence type="inferred from homology"/>
<dbReference type="PROSITE" id="PS00764">
    <property type="entry name" value="ENDONUCLEASE_III_1"/>
    <property type="match status" value="1"/>
</dbReference>
<dbReference type="HAMAP" id="MF_00942">
    <property type="entry name" value="Nth"/>
    <property type="match status" value="1"/>
</dbReference>
<feature type="binding site" evidence="12">
    <location>
        <position position="197"/>
    </location>
    <ligand>
        <name>[4Fe-4S] cluster</name>
        <dbReference type="ChEBI" id="CHEBI:49883"/>
    </ligand>
</feature>
<protein>
    <recommendedName>
        <fullName evidence="12">Endonuclease III</fullName>
        <ecNumber evidence="12">4.2.99.18</ecNumber>
    </recommendedName>
    <alternativeName>
        <fullName evidence="12">DNA-(apurinic or apyrimidinic site) lyase</fullName>
    </alternativeName>
</protein>
<keyword evidence="10 12" id="KW-0456">Lyase</keyword>
<evidence type="ECO:0000313" key="14">
    <source>
        <dbReference type="EMBL" id="VFP79859.1"/>
    </source>
</evidence>
<comment type="cofactor">
    <cofactor evidence="12">
        <name>[4Fe-4S] cluster</name>
        <dbReference type="ChEBI" id="CHEBI:49883"/>
    </cofactor>
    <text evidence="12">Binds 1 [4Fe-4S] cluster.</text>
</comment>
<dbReference type="Proteomes" id="UP000294412">
    <property type="component" value="Chromosome"/>
</dbReference>
<name>A0A451D2K0_9GAMM</name>
<dbReference type="GO" id="GO:0140078">
    <property type="term" value="F:class I DNA-(apurinic or apyrimidinic site) endonuclease activity"/>
    <property type="evidence" value="ECO:0007669"/>
    <property type="project" value="UniProtKB-EC"/>
</dbReference>
<feature type="binding site" evidence="12">
    <location>
        <position position="187"/>
    </location>
    <ligand>
        <name>[4Fe-4S] cluster</name>
        <dbReference type="ChEBI" id="CHEBI:49883"/>
    </ligand>
</feature>
<evidence type="ECO:0000256" key="7">
    <source>
        <dbReference type="ARBA" id="ARBA00023014"/>
    </source>
</evidence>
<feature type="binding site" evidence="12">
    <location>
        <position position="194"/>
    </location>
    <ligand>
        <name>[4Fe-4S] cluster</name>
        <dbReference type="ChEBI" id="CHEBI:49883"/>
    </ligand>
</feature>
<dbReference type="EC" id="4.2.99.18" evidence="12"/>
<dbReference type="AlphaFoldDB" id="A0A451D2K0"/>
<evidence type="ECO:0000256" key="8">
    <source>
        <dbReference type="ARBA" id="ARBA00023125"/>
    </source>
</evidence>
<dbReference type="Gene3D" id="1.10.340.30">
    <property type="entry name" value="Hypothetical protein, domain 2"/>
    <property type="match status" value="1"/>
</dbReference>
<dbReference type="InterPro" id="IPR023170">
    <property type="entry name" value="HhH_base_excis_C"/>
</dbReference>
<dbReference type="SUPFAM" id="SSF48150">
    <property type="entry name" value="DNA-glycosylase"/>
    <property type="match status" value="1"/>
</dbReference>
<dbReference type="GO" id="GO:0003677">
    <property type="term" value="F:DNA binding"/>
    <property type="evidence" value="ECO:0007669"/>
    <property type="project" value="UniProtKB-UniRule"/>
</dbReference>
<dbReference type="PANTHER" id="PTHR10359">
    <property type="entry name" value="A/G-SPECIFIC ADENINE GLYCOSYLASE/ENDONUCLEASE III"/>
    <property type="match status" value="1"/>
</dbReference>
<keyword evidence="7 12" id="KW-0411">Iron-sulfur</keyword>
<dbReference type="PROSITE" id="PS01155">
    <property type="entry name" value="ENDONUCLEASE_III_2"/>
    <property type="match status" value="1"/>
</dbReference>
<dbReference type="OrthoDB" id="9800977at2"/>